<gene>
    <name evidence="1" type="ORF">TNCV_1122811</name>
</gene>
<accession>A0A8X6SPR1</accession>
<evidence type="ECO:0000313" key="1">
    <source>
        <dbReference type="EMBL" id="GFY10758.1"/>
    </source>
</evidence>
<keyword evidence="2" id="KW-1185">Reference proteome</keyword>
<proteinExistence type="predicted"/>
<organism evidence="1 2">
    <name type="scientific">Trichonephila clavipes</name>
    <name type="common">Golden silk orbweaver</name>
    <name type="synonym">Nephila clavipes</name>
    <dbReference type="NCBI Taxonomy" id="2585209"/>
    <lineage>
        <taxon>Eukaryota</taxon>
        <taxon>Metazoa</taxon>
        <taxon>Ecdysozoa</taxon>
        <taxon>Arthropoda</taxon>
        <taxon>Chelicerata</taxon>
        <taxon>Arachnida</taxon>
        <taxon>Araneae</taxon>
        <taxon>Araneomorphae</taxon>
        <taxon>Entelegynae</taxon>
        <taxon>Araneoidea</taxon>
        <taxon>Nephilidae</taxon>
        <taxon>Trichonephila</taxon>
    </lineage>
</organism>
<dbReference type="AlphaFoldDB" id="A0A8X6SPR1"/>
<sequence length="73" mass="7704">MSTEGLDYDFASICQAKIGAQSITSAGLSIGCLRRRPGFRKGPVKLDLTGSKSTSLDLTVLRGPVDLPRPGPE</sequence>
<evidence type="ECO:0000313" key="2">
    <source>
        <dbReference type="Proteomes" id="UP000887159"/>
    </source>
</evidence>
<reference evidence="1" key="1">
    <citation type="submission" date="2020-08" db="EMBL/GenBank/DDBJ databases">
        <title>Multicomponent nature underlies the extraordinary mechanical properties of spider dragline silk.</title>
        <authorList>
            <person name="Kono N."/>
            <person name="Nakamura H."/>
            <person name="Mori M."/>
            <person name="Yoshida Y."/>
            <person name="Ohtoshi R."/>
            <person name="Malay A.D."/>
            <person name="Moran D.A.P."/>
            <person name="Tomita M."/>
            <person name="Numata K."/>
            <person name="Arakawa K."/>
        </authorList>
    </citation>
    <scope>NUCLEOTIDE SEQUENCE</scope>
</reference>
<dbReference type="Proteomes" id="UP000887159">
    <property type="component" value="Unassembled WGS sequence"/>
</dbReference>
<comment type="caution">
    <text evidence="1">The sequence shown here is derived from an EMBL/GenBank/DDBJ whole genome shotgun (WGS) entry which is preliminary data.</text>
</comment>
<name>A0A8X6SPR1_TRICX</name>
<protein>
    <submittedName>
        <fullName evidence="1">Uncharacterized protein</fullName>
    </submittedName>
</protein>
<dbReference type="EMBL" id="BMAU01021301">
    <property type="protein sequence ID" value="GFY10758.1"/>
    <property type="molecule type" value="Genomic_DNA"/>
</dbReference>